<evidence type="ECO:0000313" key="1">
    <source>
        <dbReference type="EMBL" id="KDQ33079.1"/>
    </source>
</evidence>
<dbReference type="EMBL" id="KL198004">
    <property type="protein sequence ID" value="KDQ33079.1"/>
    <property type="molecule type" value="Genomic_DNA"/>
</dbReference>
<dbReference type="OrthoDB" id="3542212at2759"/>
<proteinExistence type="predicted"/>
<dbReference type="InParanoid" id="A0A067NYT8"/>
<name>A0A067NYT8_PLEO1</name>
<reference evidence="2" key="1">
    <citation type="journal article" date="2014" name="Proc. Natl. Acad. Sci. U.S.A.">
        <title>Extensive sampling of basidiomycete genomes demonstrates inadequacy of the white-rot/brown-rot paradigm for wood decay fungi.</title>
        <authorList>
            <person name="Riley R."/>
            <person name="Salamov A.A."/>
            <person name="Brown D.W."/>
            <person name="Nagy L.G."/>
            <person name="Floudas D."/>
            <person name="Held B.W."/>
            <person name="Levasseur A."/>
            <person name="Lombard V."/>
            <person name="Morin E."/>
            <person name="Otillar R."/>
            <person name="Lindquist E.A."/>
            <person name="Sun H."/>
            <person name="LaButti K.M."/>
            <person name="Schmutz J."/>
            <person name="Jabbour D."/>
            <person name="Luo H."/>
            <person name="Baker S.E."/>
            <person name="Pisabarro A.G."/>
            <person name="Walton J.D."/>
            <person name="Blanchette R.A."/>
            <person name="Henrissat B."/>
            <person name="Martin F."/>
            <person name="Cullen D."/>
            <person name="Hibbett D.S."/>
            <person name="Grigoriev I.V."/>
        </authorList>
    </citation>
    <scope>NUCLEOTIDE SEQUENCE [LARGE SCALE GENOMIC DNA]</scope>
    <source>
        <strain evidence="2">PC15</strain>
    </source>
</reference>
<dbReference type="HOGENOM" id="CLU_127256_0_0_1"/>
<dbReference type="PANTHER" id="PTHR42052:SF1">
    <property type="entry name" value="ABM DOMAIN-CONTAINING PROTEIN"/>
    <property type="match status" value="1"/>
</dbReference>
<evidence type="ECO:0008006" key="3">
    <source>
        <dbReference type="Google" id="ProtNLM"/>
    </source>
</evidence>
<dbReference type="Proteomes" id="UP000027073">
    <property type="component" value="Unassembled WGS sequence"/>
</dbReference>
<protein>
    <recommendedName>
        <fullName evidence="3">ABM domain-containing protein</fullName>
    </recommendedName>
</protein>
<sequence>MTVTEFAKFKVLPPFTCSSPEILEFLADVGKKQHAFSGYPLRFYQDVKSPDAVYLVSGWDTVEDHGKWSATDASRKVIERCMLEKLVAIEGLAHLEVEFPSLPGEWKGIAHVVVEKEGNPVADVNVEESFKNATHQIYVARDQTSPCGEVFQLAVLKDDVTGLEGKWDGVANFLAVN</sequence>
<dbReference type="AlphaFoldDB" id="A0A067NYT8"/>
<gene>
    <name evidence="1" type="ORF">PLEOSDRAFT_1099060</name>
</gene>
<organism evidence="1 2">
    <name type="scientific">Pleurotus ostreatus (strain PC15)</name>
    <name type="common">Oyster mushroom</name>
    <dbReference type="NCBI Taxonomy" id="1137138"/>
    <lineage>
        <taxon>Eukaryota</taxon>
        <taxon>Fungi</taxon>
        <taxon>Dikarya</taxon>
        <taxon>Basidiomycota</taxon>
        <taxon>Agaricomycotina</taxon>
        <taxon>Agaricomycetes</taxon>
        <taxon>Agaricomycetidae</taxon>
        <taxon>Agaricales</taxon>
        <taxon>Pleurotineae</taxon>
        <taxon>Pleurotaceae</taxon>
        <taxon>Pleurotus</taxon>
    </lineage>
</organism>
<evidence type="ECO:0000313" key="2">
    <source>
        <dbReference type="Proteomes" id="UP000027073"/>
    </source>
</evidence>
<dbReference type="PANTHER" id="PTHR42052">
    <property type="entry name" value="ABM DOMAIN-CONTAINING PROTEIN"/>
    <property type="match status" value="1"/>
</dbReference>
<accession>A0A067NYT8</accession>
<dbReference type="VEuPathDB" id="FungiDB:PLEOSDRAFT_1099060"/>
<dbReference type="Gene3D" id="3.30.70.100">
    <property type="match status" value="1"/>
</dbReference>